<dbReference type="AlphaFoldDB" id="A0A9P3G9R0"/>
<proteinExistence type="predicted"/>
<sequence>MSAILRPARRAEPSIASSVRPRHPTSCLSGPDAERRRAGQGRSAVSRPRASPLAPPASRKRRAWRHTALRPLAQSRCAPLCVLCGLALALGANWQVGADAAVHIRGASEVEMAWVGARSLCAHGGASGLCRDDTRGDGQRCRGLARPGRVGLILAGVRASPRSVRTGRAVEMARWCACGLAVLRNSGSSHGDGHLHICPRSERQAISLLEMTHRRDRDPAPPTEAVFVPLPCRDASGAAIVHPAVK</sequence>
<keyword evidence="3" id="KW-1185">Reference proteome</keyword>
<evidence type="ECO:0000256" key="1">
    <source>
        <dbReference type="SAM" id="MobiDB-lite"/>
    </source>
</evidence>
<feature type="compositionally biased region" description="Low complexity" evidence="1">
    <location>
        <begin position="42"/>
        <end position="52"/>
    </location>
</feature>
<comment type="caution">
    <text evidence="2">The sequence shown here is derived from an EMBL/GenBank/DDBJ whole genome shotgun (WGS) entry which is preliminary data.</text>
</comment>
<evidence type="ECO:0000313" key="3">
    <source>
        <dbReference type="Proteomes" id="UP000703269"/>
    </source>
</evidence>
<dbReference type="EMBL" id="BPQB01000015">
    <property type="protein sequence ID" value="GJE90015.1"/>
    <property type="molecule type" value="Genomic_DNA"/>
</dbReference>
<gene>
    <name evidence="2" type="ORF">PsYK624_061360</name>
</gene>
<organism evidence="2 3">
    <name type="scientific">Phanerochaete sordida</name>
    <dbReference type="NCBI Taxonomy" id="48140"/>
    <lineage>
        <taxon>Eukaryota</taxon>
        <taxon>Fungi</taxon>
        <taxon>Dikarya</taxon>
        <taxon>Basidiomycota</taxon>
        <taxon>Agaricomycotina</taxon>
        <taxon>Agaricomycetes</taxon>
        <taxon>Polyporales</taxon>
        <taxon>Phanerochaetaceae</taxon>
        <taxon>Phanerochaete</taxon>
    </lineage>
</organism>
<name>A0A9P3G9R0_9APHY</name>
<protein>
    <submittedName>
        <fullName evidence="2">Uncharacterized protein</fullName>
    </submittedName>
</protein>
<dbReference type="Proteomes" id="UP000703269">
    <property type="component" value="Unassembled WGS sequence"/>
</dbReference>
<accession>A0A9P3G9R0</accession>
<evidence type="ECO:0000313" key="2">
    <source>
        <dbReference type="EMBL" id="GJE90015.1"/>
    </source>
</evidence>
<feature type="region of interest" description="Disordered" evidence="1">
    <location>
        <begin position="1"/>
        <end position="63"/>
    </location>
</feature>
<reference evidence="2 3" key="1">
    <citation type="submission" date="2021-08" db="EMBL/GenBank/DDBJ databases">
        <title>Draft Genome Sequence of Phanerochaete sordida strain YK-624.</title>
        <authorList>
            <person name="Mori T."/>
            <person name="Dohra H."/>
            <person name="Suzuki T."/>
            <person name="Kawagishi H."/>
            <person name="Hirai H."/>
        </authorList>
    </citation>
    <scope>NUCLEOTIDE SEQUENCE [LARGE SCALE GENOMIC DNA]</scope>
    <source>
        <strain evidence="2 3">YK-624</strain>
    </source>
</reference>